<dbReference type="AlphaFoldDB" id="A0A4U8YMI3"/>
<dbReference type="EMBL" id="CAADHO010000004">
    <property type="protein sequence ID" value="VFQ44951.1"/>
    <property type="molecule type" value="Genomic_DNA"/>
</dbReference>
<dbReference type="InterPro" id="IPR015947">
    <property type="entry name" value="PUA-like_sf"/>
</dbReference>
<evidence type="ECO:0000256" key="8">
    <source>
        <dbReference type="ARBA" id="ARBA00025699"/>
    </source>
</evidence>
<dbReference type="NCBIfam" id="NF008692">
    <property type="entry name" value="PRK11713.1-5"/>
    <property type="match status" value="1"/>
</dbReference>
<keyword evidence="6 10" id="KW-0808">Transferase</keyword>
<dbReference type="GO" id="GO:0070042">
    <property type="term" value="F:rRNA (uridine-N3-)-methyltransferase activity"/>
    <property type="evidence" value="ECO:0007669"/>
    <property type="project" value="TreeGrafter"/>
</dbReference>
<evidence type="ECO:0000256" key="6">
    <source>
        <dbReference type="ARBA" id="ARBA00022679"/>
    </source>
</evidence>
<keyword evidence="14" id="KW-1185">Reference proteome</keyword>
<proteinExistence type="inferred from homology"/>
<dbReference type="InterPro" id="IPR046886">
    <property type="entry name" value="RsmE_MTase_dom"/>
</dbReference>
<dbReference type="RefSeq" id="WP_180140987.1">
    <property type="nucleotide sequence ID" value="NZ_CAADHO010000004.1"/>
</dbReference>
<dbReference type="Proteomes" id="UP000507962">
    <property type="component" value="Unassembled WGS sequence"/>
</dbReference>
<protein>
    <recommendedName>
        <fullName evidence="10">Ribosomal RNA small subunit methyltransferase E</fullName>
        <ecNumber evidence="10">2.1.1.193</ecNumber>
    </recommendedName>
</protein>
<evidence type="ECO:0000256" key="10">
    <source>
        <dbReference type="PIRNR" id="PIRNR015601"/>
    </source>
</evidence>
<comment type="subcellular location">
    <subcellularLocation>
        <location evidence="1 10">Cytoplasm</location>
    </subcellularLocation>
</comment>
<dbReference type="SUPFAM" id="SSF88697">
    <property type="entry name" value="PUA domain-like"/>
    <property type="match status" value="1"/>
</dbReference>
<evidence type="ECO:0000256" key="3">
    <source>
        <dbReference type="ARBA" id="ARBA00022490"/>
    </source>
</evidence>
<evidence type="ECO:0000256" key="5">
    <source>
        <dbReference type="ARBA" id="ARBA00022603"/>
    </source>
</evidence>
<dbReference type="InterPro" id="IPR029026">
    <property type="entry name" value="tRNA_m1G_MTases_N"/>
</dbReference>
<comment type="catalytic activity">
    <reaction evidence="9 10">
        <text>uridine(1498) in 16S rRNA + S-adenosyl-L-methionine = N(3)-methyluridine(1498) in 16S rRNA + S-adenosyl-L-homocysteine + H(+)</text>
        <dbReference type="Rhea" id="RHEA:42920"/>
        <dbReference type="Rhea" id="RHEA-COMP:10283"/>
        <dbReference type="Rhea" id="RHEA-COMP:10284"/>
        <dbReference type="ChEBI" id="CHEBI:15378"/>
        <dbReference type="ChEBI" id="CHEBI:57856"/>
        <dbReference type="ChEBI" id="CHEBI:59789"/>
        <dbReference type="ChEBI" id="CHEBI:65315"/>
        <dbReference type="ChEBI" id="CHEBI:74502"/>
        <dbReference type="EC" id="2.1.1.193"/>
    </reaction>
</comment>
<feature type="domain" description="Ribosomal RNA small subunit methyltransferase E methyltransferase" evidence="11">
    <location>
        <begin position="76"/>
        <end position="241"/>
    </location>
</feature>
<dbReference type="GO" id="GO:0070475">
    <property type="term" value="P:rRNA base methylation"/>
    <property type="evidence" value="ECO:0007669"/>
    <property type="project" value="TreeGrafter"/>
</dbReference>
<keyword evidence="7 10" id="KW-0949">S-adenosyl-L-methionine</keyword>
<dbReference type="Pfam" id="PF20260">
    <property type="entry name" value="PUA_4"/>
    <property type="match status" value="1"/>
</dbReference>
<dbReference type="InterPro" id="IPR006700">
    <property type="entry name" value="RsmE"/>
</dbReference>
<evidence type="ECO:0000256" key="9">
    <source>
        <dbReference type="ARBA" id="ARBA00047944"/>
    </source>
</evidence>
<evidence type="ECO:0000256" key="2">
    <source>
        <dbReference type="ARBA" id="ARBA00005528"/>
    </source>
</evidence>
<organism evidence="13 14">
    <name type="scientific">Desulfoluna butyratoxydans</name>
    <dbReference type="NCBI Taxonomy" id="231438"/>
    <lineage>
        <taxon>Bacteria</taxon>
        <taxon>Pseudomonadati</taxon>
        <taxon>Thermodesulfobacteriota</taxon>
        <taxon>Desulfobacteria</taxon>
        <taxon>Desulfobacterales</taxon>
        <taxon>Desulfolunaceae</taxon>
        <taxon>Desulfoluna</taxon>
    </lineage>
</organism>
<dbReference type="SUPFAM" id="SSF75217">
    <property type="entry name" value="alpha/beta knot"/>
    <property type="match status" value="1"/>
</dbReference>
<accession>A0A4U8YMI3</accession>
<dbReference type="PIRSF" id="PIRSF015601">
    <property type="entry name" value="MTase_slr0722"/>
    <property type="match status" value="1"/>
</dbReference>
<dbReference type="PANTHER" id="PTHR30027">
    <property type="entry name" value="RIBOSOMAL RNA SMALL SUBUNIT METHYLTRANSFERASE E"/>
    <property type="match status" value="1"/>
</dbReference>
<dbReference type="InterPro" id="IPR029028">
    <property type="entry name" value="Alpha/beta_knot_MTases"/>
</dbReference>
<sequence length="247" mass="27072">MRRFFINKEDITDTHGTITGDEARHMTRVLRLKPGNTVILLDGQGGEYDAVIDEIQEQSVSVTLSASRQETPSSMPSITLCQAFLKEKKMDDLVRHLTELGMAAFQPFFSSRVVARPKGDKLEKREARWEKIAGEAVKQCGRTTAPSICRTTELKTLLEGLPSGPHTLKLFFWEEAQVSFKELGAMDTTGITDITLIIGPEGGFTPEEAELAKGAGCLIAGLGTRILRAETAPLAALSIVQYLFGDM</sequence>
<evidence type="ECO:0000256" key="4">
    <source>
        <dbReference type="ARBA" id="ARBA00022552"/>
    </source>
</evidence>
<dbReference type="Pfam" id="PF04452">
    <property type="entry name" value="Methyltrans_RNA"/>
    <property type="match status" value="1"/>
</dbReference>
<reference evidence="13 14" key="1">
    <citation type="submission" date="2019-03" db="EMBL/GenBank/DDBJ databases">
        <authorList>
            <person name="Nijsse B."/>
        </authorList>
    </citation>
    <scope>NUCLEOTIDE SEQUENCE [LARGE SCALE GENOMIC DNA]</scope>
    <source>
        <strain evidence="13">Desulfoluna butyratoxydans MSL71</strain>
    </source>
</reference>
<keyword evidence="3 10" id="KW-0963">Cytoplasm</keyword>
<evidence type="ECO:0000256" key="7">
    <source>
        <dbReference type="ARBA" id="ARBA00022691"/>
    </source>
</evidence>
<dbReference type="GO" id="GO:0005737">
    <property type="term" value="C:cytoplasm"/>
    <property type="evidence" value="ECO:0007669"/>
    <property type="project" value="UniProtKB-SubCell"/>
</dbReference>
<evidence type="ECO:0000256" key="1">
    <source>
        <dbReference type="ARBA" id="ARBA00004496"/>
    </source>
</evidence>
<comment type="function">
    <text evidence="8 10">Specifically methylates the N3 position of the uracil ring of uridine 1498 (m3U1498) in 16S rRNA. Acts on the fully assembled 30S ribosomal subunit.</text>
</comment>
<keyword evidence="5 10" id="KW-0489">Methyltransferase</keyword>
<dbReference type="NCBIfam" id="TIGR00046">
    <property type="entry name" value="RsmE family RNA methyltransferase"/>
    <property type="match status" value="1"/>
</dbReference>
<feature type="domain" description="Ribosomal RNA small subunit methyltransferase E PUA-like" evidence="12">
    <location>
        <begin position="18"/>
        <end position="64"/>
    </location>
</feature>
<evidence type="ECO:0000259" key="12">
    <source>
        <dbReference type="Pfam" id="PF20260"/>
    </source>
</evidence>
<evidence type="ECO:0000259" key="11">
    <source>
        <dbReference type="Pfam" id="PF04452"/>
    </source>
</evidence>
<comment type="similarity">
    <text evidence="2 10">Belongs to the RNA methyltransferase RsmE family.</text>
</comment>
<name>A0A4U8YMI3_9BACT</name>
<evidence type="ECO:0000313" key="14">
    <source>
        <dbReference type="Proteomes" id="UP000507962"/>
    </source>
</evidence>
<dbReference type="Gene3D" id="3.40.1280.10">
    <property type="match status" value="1"/>
</dbReference>
<gene>
    <name evidence="13" type="ORF">MSL71_26080</name>
</gene>
<dbReference type="CDD" id="cd18084">
    <property type="entry name" value="RsmE-like"/>
    <property type="match status" value="1"/>
</dbReference>
<keyword evidence="4 10" id="KW-0698">rRNA processing</keyword>
<dbReference type="InterPro" id="IPR046887">
    <property type="entry name" value="RsmE_PUA-like"/>
</dbReference>
<dbReference type="PANTHER" id="PTHR30027:SF3">
    <property type="entry name" value="16S RRNA (URACIL(1498)-N(3))-METHYLTRANSFERASE"/>
    <property type="match status" value="1"/>
</dbReference>
<dbReference type="EC" id="2.1.1.193" evidence="10"/>
<evidence type="ECO:0000313" key="13">
    <source>
        <dbReference type="EMBL" id="VFQ44951.1"/>
    </source>
</evidence>